<evidence type="ECO:0008006" key="3">
    <source>
        <dbReference type="Google" id="ProtNLM"/>
    </source>
</evidence>
<keyword evidence="2" id="KW-1185">Reference proteome</keyword>
<dbReference type="SUPFAM" id="SSF47240">
    <property type="entry name" value="Ferritin-like"/>
    <property type="match status" value="1"/>
</dbReference>
<protein>
    <recommendedName>
        <fullName evidence="3">Ferritin-like domain-containing protein</fullName>
    </recommendedName>
</protein>
<dbReference type="KEGG" id="sbae:DSM104329_05666"/>
<dbReference type="InterPro" id="IPR052965">
    <property type="entry name" value="Pigment-catalase-like"/>
</dbReference>
<dbReference type="Gene3D" id="1.20.1260.10">
    <property type="match status" value="1"/>
</dbReference>
<dbReference type="AlphaFoldDB" id="A0A9E6Y7P1"/>
<dbReference type="Proteomes" id="UP001162834">
    <property type="component" value="Chromosome"/>
</dbReference>
<sequence>MSSQNTMIDLEQFDADGAVAETGDRLDSHTRGAFLRRAGIGAAGLAGAGAVMGGLPVVASAKKSDKRDVAILNYALTLEYLEAEFYAQAKPNFTSGPLGAFTALVAADEAAHVAALKKALGSKAVAKPKFDFGSAVTDEATFTKTAFTLENTGVGAYLGQAGRIKNPAYLGAAASILTIEARHAAAIATILNTNQLAGANGITPNGPFDKPLSMKQVLAAVKGTGFITG</sequence>
<name>A0A9E6Y7P1_9ACTN</name>
<dbReference type="InterPro" id="IPR006311">
    <property type="entry name" value="TAT_signal"/>
</dbReference>
<gene>
    <name evidence="1" type="ORF">DSM104329_05666</name>
</gene>
<dbReference type="EMBL" id="CP087164">
    <property type="protein sequence ID" value="UGS39233.1"/>
    <property type="molecule type" value="Genomic_DNA"/>
</dbReference>
<organism evidence="1 2">
    <name type="scientific">Capillimicrobium parvum</name>
    <dbReference type="NCBI Taxonomy" id="2884022"/>
    <lineage>
        <taxon>Bacteria</taxon>
        <taxon>Bacillati</taxon>
        <taxon>Actinomycetota</taxon>
        <taxon>Thermoleophilia</taxon>
        <taxon>Solirubrobacterales</taxon>
        <taxon>Capillimicrobiaceae</taxon>
        <taxon>Capillimicrobium</taxon>
    </lineage>
</organism>
<dbReference type="PANTHER" id="PTHR31694:SF26">
    <property type="entry name" value="OS05G0151100 PROTEIN"/>
    <property type="match status" value="1"/>
</dbReference>
<dbReference type="InterPro" id="IPR009078">
    <property type="entry name" value="Ferritin-like_SF"/>
</dbReference>
<dbReference type="InterPro" id="IPR012347">
    <property type="entry name" value="Ferritin-like"/>
</dbReference>
<evidence type="ECO:0000313" key="1">
    <source>
        <dbReference type="EMBL" id="UGS39233.1"/>
    </source>
</evidence>
<dbReference type="PROSITE" id="PS51318">
    <property type="entry name" value="TAT"/>
    <property type="match status" value="1"/>
</dbReference>
<accession>A0A9E6Y7P1</accession>
<proteinExistence type="predicted"/>
<reference evidence="1" key="1">
    <citation type="journal article" date="2022" name="Int. J. Syst. Evol. Microbiol.">
        <title>Pseudomonas aegrilactucae sp. nov. and Pseudomonas morbosilactucae sp. nov., pathogens causing bacterial rot of lettuce in Japan.</title>
        <authorList>
            <person name="Sawada H."/>
            <person name="Fujikawa T."/>
            <person name="Satou M."/>
        </authorList>
    </citation>
    <scope>NUCLEOTIDE SEQUENCE</scope>
    <source>
        <strain evidence="1">0166_1</strain>
    </source>
</reference>
<evidence type="ECO:0000313" key="2">
    <source>
        <dbReference type="Proteomes" id="UP001162834"/>
    </source>
</evidence>
<dbReference type="Pfam" id="PF13668">
    <property type="entry name" value="Ferritin_2"/>
    <property type="match status" value="1"/>
</dbReference>
<dbReference type="PANTHER" id="PTHR31694">
    <property type="entry name" value="DESICCATION-LIKE PROTEIN"/>
    <property type="match status" value="1"/>
</dbReference>